<gene>
    <name evidence="3" type="ORF">APZ42_024312</name>
</gene>
<dbReference type="AlphaFoldDB" id="A0A162DGM8"/>
<feature type="domain" description="BTB" evidence="2">
    <location>
        <begin position="302"/>
        <end position="369"/>
    </location>
</feature>
<dbReference type="PROSITE" id="PS50097">
    <property type="entry name" value="BTB"/>
    <property type="match status" value="1"/>
</dbReference>
<dbReference type="EMBL" id="LRGB01001581">
    <property type="protein sequence ID" value="KZS11524.1"/>
    <property type="molecule type" value="Genomic_DNA"/>
</dbReference>
<keyword evidence="1" id="KW-1133">Transmembrane helix</keyword>
<accession>A0A162DGM8</accession>
<dbReference type="SUPFAM" id="SSF54695">
    <property type="entry name" value="POZ domain"/>
    <property type="match status" value="1"/>
</dbReference>
<sequence length="463" mass="52601">MIEAILFDYGANIFHGIQEFLIFLYHFCNRGLFLGLVFYSFLNFLVFHQHSSTEMLKNVDLPNPAFVYVLVFKIQENSAGESSNSRGDCNDQQQQSDQVGISRFRSAAGNGNLLCQLNSTVFTPSLPDDWSPTVTEISKTNFEWNIQFAFLDNPTTSIKSPRFLSEDYCAWTLSLRVTNLSIDILLHLERGAKYSEIAKPIQVSTRIANKKGESLYPSEKLTVFSNDLISSDEDMVYSIDKQDFRKPKFNGTRDNLNIYCTVEISTLKTKSGLYSSKDSSDIRRSQLILTQLEEFLENKTLSDVNLNVGGRVFHGHKIILAARSKVFAAMFNHETAEKLLNNVDIQDVDPDVFQEVLRYVYTGQMSSGTLDKMAVGVLAVADKYFLNQLKAECETHLMKRMSADNCLELLALAAQPHPAMHLKKYAVDYFRRFASLVMATDGWKKAKKEKLIWSCELIEMLFA</sequence>
<dbReference type="FunFam" id="1.25.40.420:FF:000030">
    <property type="entry name" value="Uncharacterized protein"/>
    <property type="match status" value="1"/>
</dbReference>
<keyword evidence="1" id="KW-0812">Transmembrane</keyword>
<dbReference type="InterPro" id="IPR011333">
    <property type="entry name" value="SKP1/BTB/POZ_sf"/>
</dbReference>
<dbReference type="PANTHER" id="PTHR24413">
    <property type="entry name" value="SPECKLE-TYPE POZ PROTEIN"/>
    <property type="match status" value="1"/>
</dbReference>
<dbReference type="OrthoDB" id="10249567at2759"/>
<dbReference type="SMART" id="SM00225">
    <property type="entry name" value="BTB"/>
    <property type="match status" value="1"/>
</dbReference>
<dbReference type="Proteomes" id="UP000076858">
    <property type="component" value="Unassembled WGS sequence"/>
</dbReference>
<dbReference type="Gene3D" id="3.30.710.10">
    <property type="entry name" value="Potassium Channel Kv1.1, Chain A"/>
    <property type="match status" value="1"/>
</dbReference>
<organism evidence="3 4">
    <name type="scientific">Daphnia magna</name>
    <dbReference type="NCBI Taxonomy" id="35525"/>
    <lineage>
        <taxon>Eukaryota</taxon>
        <taxon>Metazoa</taxon>
        <taxon>Ecdysozoa</taxon>
        <taxon>Arthropoda</taxon>
        <taxon>Crustacea</taxon>
        <taxon>Branchiopoda</taxon>
        <taxon>Diplostraca</taxon>
        <taxon>Cladocera</taxon>
        <taxon>Anomopoda</taxon>
        <taxon>Daphniidae</taxon>
        <taxon>Daphnia</taxon>
    </lineage>
</organism>
<evidence type="ECO:0000259" key="2">
    <source>
        <dbReference type="PROSITE" id="PS50097"/>
    </source>
</evidence>
<dbReference type="InterPro" id="IPR000210">
    <property type="entry name" value="BTB/POZ_dom"/>
</dbReference>
<keyword evidence="4" id="KW-1185">Reference proteome</keyword>
<evidence type="ECO:0000313" key="3">
    <source>
        <dbReference type="EMBL" id="KZS11524.1"/>
    </source>
</evidence>
<dbReference type="Pfam" id="PF00651">
    <property type="entry name" value="BTB"/>
    <property type="match status" value="1"/>
</dbReference>
<name>A0A162DGM8_9CRUS</name>
<evidence type="ECO:0000256" key="1">
    <source>
        <dbReference type="SAM" id="Phobius"/>
    </source>
</evidence>
<evidence type="ECO:0000313" key="4">
    <source>
        <dbReference type="Proteomes" id="UP000076858"/>
    </source>
</evidence>
<dbReference type="STRING" id="35525.A0A162DGM8"/>
<reference evidence="3 4" key="1">
    <citation type="submission" date="2016-03" db="EMBL/GenBank/DDBJ databases">
        <title>EvidentialGene: Evidence-directed Construction of Genes on Genomes.</title>
        <authorList>
            <person name="Gilbert D.G."/>
            <person name="Choi J.-H."/>
            <person name="Mockaitis K."/>
            <person name="Colbourne J."/>
            <person name="Pfrender M."/>
        </authorList>
    </citation>
    <scope>NUCLEOTIDE SEQUENCE [LARGE SCALE GENOMIC DNA]</scope>
    <source>
        <strain evidence="3 4">Xinb3</strain>
        <tissue evidence="3">Complete organism</tissue>
    </source>
</reference>
<dbReference type="Gene3D" id="1.25.40.420">
    <property type="match status" value="1"/>
</dbReference>
<dbReference type="FunFam" id="3.30.710.10:FF:000242">
    <property type="entry name" value="Uncharacterized protein"/>
    <property type="match status" value="1"/>
</dbReference>
<protein>
    <submittedName>
        <fullName evidence="3">Speckle-type POZ-like protein</fullName>
    </submittedName>
</protein>
<proteinExistence type="predicted"/>
<keyword evidence="1" id="KW-0472">Membrane</keyword>
<feature type="transmembrane region" description="Helical" evidence="1">
    <location>
        <begin position="20"/>
        <end position="47"/>
    </location>
</feature>
<comment type="caution">
    <text evidence="3">The sequence shown here is derived from an EMBL/GenBank/DDBJ whole genome shotgun (WGS) entry which is preliminary data.</text>
</comment>